<proteinExistence type="predicted"/>
<name>A0ABQ8Y5X6_9EUKA</name>
<accession>A0ABQ8Y5X6</accession>
<evidence type="ECO:0000256" key="1">
    <source>
        <dbReference type="SAM" id="Phobius"/>
    </source>
</evidence>
<feature type="transmembrane region" description="Helical" evidence="1">
    <location>
        <begin position="36"/>
        <end position="56"/>
    </location>
</feature>
<dbReference type="Proteomes" id="UP001150062">
    <property type="component" value="Unassembled WGS sequence"/>
</dbReference>
<evidence type="ECO:0000313" key="3">
    <source>
        <dbReference type="Proteomes" id="UP001150062"/>
    </source>
</evidence>
<feature type="transmembrane region" description="Helical" evidence="1">
    <location>
        <begin position="6"/>
        <end position="24"/>
    </location>
</feature>
<keyword evidence="3" id="KW-1185">Reference proteome</keyword>
<feature type="transmembrane region" description="Helical" evidence="1">
    <location>
        <begin position="68"/>
        <end position="89"/>
    </location>
</feature>
<gene>
    <name evidence="2" type="ORF">M0813_24587</name>
</gene>
<sequence length="128" mass="15487">MFDVYWALVGFFLIFGVVLFTIFRKRRKYQPIKSRSMAVSFYYLLCLEISLVIFCFHNSDVFDVKCISFWYVLIVGQNTLIALSSARAIRLYYLFLLNKFEFYFFLYKKKPTTKIEKNKEKYRSQPHC</sequence>
<evidence type="ECO:0000313" key="2">
    <source>
        <dbReference type="EMBL" id="KAJ6240030.1"/>
    </source>
</evidence>
<comment type="caution">
    <text evidence="2">The sequence shown here is derived from an EMBL/GenBank/DDBJ whole genome shotgun (WGS) entry which is preliminary data.</text>
</comment>
<organism evidence="2 3">
    <name type="scientific">Anaeramoeba flamelloides</name>
    <dbReference type="NCBI Taxonomy" id="1746091"/>
    <lineage>
        <taxon>Eukaryota</taxon>
        <taxon>Metamonada</taxon>
        <taxon>Anaeramoebidae</taxon>
        <taxon>Anaeramoeba</taxon>
    </lineage>
</organism>
<protein>
    <submittedName>
        <fullName evidence="2">Uncharacterized protein</fullName>
    </submittedName>
</protein>
<keyword evidence="1" id="KW-0472">Membrane</keyword>
<dbReference type="EMBL" id="JAOAOG010000214">
    <property type="protein sequence ID" value="KAJ6240030.1"/>
    <property type="molecule type" value="Genomic_DNA"/>
</dbReference>
<keyword evidence="1" id="KW-1133">Transmembrane helix</keyword>
<keyword evidence="1" id="KW-0812">Transmembrane</keyword>
<reference evidence="2" key="1">
    <citation type="submission" date="2022-08" db="EMBL/GenBank/DDBJ databases">
        <title>Novel sulfate-reducing endosymbionts in the free-living metamonad Anaeramoeba.</title>
        <authorList>
            <person name="Jerlstrom-Hultqvist J."/>
            <person name="Cepicka I."/>
            <person name="Gallot-Lavallee L."/>
            <person name="Salas-Leiva D."/>
            <person name="Curtis B.A."/>
            <person name="Zahonova K."/>
            <person name="Pipaliya S."/>
            <person name="Dacks J."/>
            <person name="Roger A.J."/>
        </authorList>
    </citation>
    <scope>NUCLEOTIDE SEQUENCE</scope>
    <source>
        <strain evidence="2">Schooner1</strain>
    </source>
</reference>